<evidence type="ECO:0000256" key="5">
    <source>
        <dbReference type="ARBA" id="ARBA00022989"/>
    </source>
</evidence>
<dbReference type="InterPro" id="IPR004326">
    <property type="entry name" value="Mlo"/>
</dbReference>
<keyword evidence="7 8" id="KW-0568">Pathogenesis-related protein</keyword>
<feature type="compositionally biased region" description="Low complexity" evidence="9">
    <location>
        <begin position="453"/>
        <end position="462"/>
    </location>
</feature>
<comment type="domain">
    <text evidence="8">The C-terminus contains a calmodulin-binding domain, which binds calmodulin in a calcium-dependent fashion.</text>
</comment>
<feature type="transmembrane region" description="Helical" evidence="10">
    <location>
        <begin position="393"/>
        <end position="414"/>
    </location>
</feature>
<dbReference type="RefSeq" id="XP_021855641.1">
    <property type="nucleotide sequence ID" value="XM_021999949.2"/>
</dbReference>
<dbReference type="Pfam" id="PF03094">
    <property type="entry name" value="Mlo"/>
    <property type="match status" value="1"/>
</dbReference>
<accession>A0A9R0K220</accession>
<evidence type="ECO:0000256" key="4">
    <source>
        <dbReference type="ARBA" id="ARBA00022821"/>
    </source>
</evidence>
<dbReference type="Proteomes" id="UP000813463">
    <property type="component" value="Chromosome 3"/>
</dbReference>
<dbReference type="GO" id="GO:0005516">
    <property type="term" value="F:calmodulin binding"/>
    <property type="evidence" value="ECO:0007669"/>
    <property type="project" value="UniProtKB-KW"/>
</dbReference>
<protein>
    <recommendedName>
        <fullName evidence="8">MLO-like protein</fullName>
    </recommendedName>
</protein>
<evidence type="ECO:0000313" key="12">
    <source>
        <dbReference type="RefSeq" id="XP_021855641.1"/>
    </source>
</evidence>
<evidence type="ECO:0000256" key="3">
    <source>
        <dbReference type="ARBA" id="ARBA00022692"/>
    </source>
</evidence>
<evidence type="ECO:0000256" key="10">
    <source>
        <dbReference type="SAM" id="Phobius"/>
    </source>
</evidence>
<gene>
    <name evidence="12" type="primary">LOC110794975</name>
    <name evidence="8" type="synonym">MLO</name>
</gene>
<keyword evidence="3 8" id="KW-0812">Transmembrane</keyword>
<evidence type="ECO:0000256" key="1">
    <source>
        <dbReference type="ARBA" id="ARBA00004141"/>
    </source>
</evidence>
<keyword evidence="8" id="KW-0112">Calmodulin-binding</keyword>
<keyword evidence="5 8" id="KW-1133">Transmembrane helix</keyword>
<keyword evidence="6 8" id="KW-0472">Membrane</keyword>
<evidence type="ECO:0000256" key="2">
    <source>
        <dbReference type="ARBA" id="ARBA00006574"/>
    </source>
</evidence>
<feature type="transmembrane region" description="Helical" evidence="10">
    <location>
        <begin position="350"/>
        <end position="373"/>
    </location>
</feature>
<keyword evidence="11" id="KW-1185">Reference proteome</keyword>
<name>A0A9R0K220_SPIOL</name>
<dbReference type="AlphaFoldDB" id="A0A9R0K220"/>
<dbReference type="GO" id="GO:0016020">
    <property type="term" value="C:membrane"/>
    <property type="evidence" value="ECO:0007669"/>
    <property type="project" value="UniProtKB-SubCell"/>
</dbReference>
<keyword evidence="4 8" id="KW-0611">Plant defense</keyword>
<feature type="region of interest" description="Disordered" evidence="9">
    <location>
        <begin position="445"/>
        <end position="467"/>
    </location>
</feature>
<organism evidence="11 12">
    <name type="scientific">Spinacia oleracea</name>
    <name type="common">Spinach</name>
    <dbReference type="NCBI Taxonomy" id="3562"/>
    <lineage>
        <taxon>Eukaryota</taxon>
        <taxon>Viridiplantae</taxon>
        <taxon>Streptophyta</taxon>
        <taxon>Embryophyta</taxon>
        <taxon>Tracheophyta</taxon>
        <taxon>Spermatophyta</taxon>
        <taxon>Magnoliopsida</taxon>
        <taxon>eudicotyledons</taxon>
        <taxon>Gunneridae</taxon>
        <taxon>Pentapetalae</taxon>
        <taxon>Caryophyllales</taxon>
        <taxon>Chenopodiaceae</taxon>
        <taxon>Chenopodioideae</taxon>
        <taxon>Anserineae</taxon>
        <taxon>Spinacia</taxon>
    </lineage>
</organism>
<comment type="similarity">
    <text evidence="2 8">Belongs to the MLO family.</text>
</comment>
<dbReference type="GeneID" id="110794975"/>
<comment type="function">
    <text evidence="8">May be involved in modulation of pathogen defense and leaf cell death.</text>
</comment>
<dbReference type="KEGG" id="soe:110794975"/>
<feature type="transmembrane region" description="Helical" evidence="10">
    <location>
        <begin position="291"/>
        <end position="310"/>
    </location>
</feature>
<dbReference type="PANTHER" id="PTHR31942">
    <property type="entry name" value="MLO-LIKE PROTEIN 1"/>
    <property type="match status" value="1"/>
</dbReference>
<evidence type="ECO:0000256" key="9">
    <source>
        <dbReference type="SAM" id="MobiDB-lite"/>
    </source>
</evidence>
<dbReference type="GO" id="GO:0006952">
    <property type="term" value="P:defense response"/>
    <property type="evidence" value="ECO:0007669"/>
    <property type="project" value="UniProtKB-KW"/>
</dbReference>
<evidence type="ECO:0000313" key="11">
    <source>
        <dbReference type="Proteomes" id="UP000813463"/>
    </source>
</evidence>
<evidence type="ECO:0000256" key="7">
    <source>
        <dbReference type="ARBA" id="ARBA00023265"/>
    </source>
</evidence>
<feature type="transmembrane region" description="Helical" evidence="10">
    <location>
        <begin position="17"/>
        <end position="37"/>
    </location>
</feature>
<sequence>MAGSEGAEANLESTPTWVVAIVCLVFVLVSLAAERLIHYTGKYLKKTNKKPLYQALQKIKEELMLVGFISLLLTVFQGRIGRLCITQKLADKWLPCKKVPQIAPLTHVTWRHLLSEATDSTFCQQKGKVPVLSVTALHHLHIFIFVLAIVHVIMCALTILFGGFKIKSQWQTWEDLIHKKELDPEHGRKDSITVVEQHGFIKGRSWAVHYTLLGWVQAFFKQYYGSVTESDYITMRLGFITTHCKGNPKFNFHKYMVRAFEADFKKVVGISWFLWLFVVVFLFLNVNGYHVYFWIAFVPLILLVCVGTKLEHIIIQLAKQVAQSRRHSVIDGNVEIHPSDDHFWFHKPRLLLFLIHIILFQNSFEVAFFFWIWVQYGFDSCIMGSIGYTIPRLVIAAFVQFVCSYSTLPLYAIVTQMGSSFNKAIFEDYIQEGLIHWAQKAKKTRTSLHGAGSTTTTKPTKTSPKRTMSMPAIRLSTATNNDHDSVAKEIQPQNDHIM</sequence>
<evidence type="ECO:0000256" key="6">
    <source>
        <dbReference type="ARBA" id="ARBA00023136"/>
    </source>
</evidence>
<reference evidence="11" key="1">
    <citation type="journal article" date="2021" name="Nat. Commun.">
        <title>Genomic analyses provide insights into spinach domestication and the genetic basis of agronomic traits.</title>
        <authorList>
            <person name="Cai X."/>
            <person name="Sun X."/>
            <person name="Xu C."/>
            <person name="Sun H."/>
            <person name="Wang X."/>
            <person name="Ge C."/>
            <person name="Zhang Z."/>
            <person name="Wang Q."/>
            <person name="Fei Z."/>
            <person name="Jiao C."/>
            <person name="Wang Q."/>
        </authorList>
    </citation>
    <scope>NUCLEOTIDE SEQUENCE [LARGE SCALE GENOMIC DNA]</scope>
    <source>
        <strain evidence="11">cv. Varoflay</strain>
    </source>
</reference>
<dbReference type="PANTHER" id="PTHR31942:SF74">
    <property type="entry name" value="MLO-LIKE PROTEIN 15"/>
    <property type="match status" value="1"/>
</dbReference>
<feature type="transmembrane region" description="Helical" evidence="10">
    <location>
        <begin position="63"/>
        <end position="80"/>
    </location>
</feature>
<reference evidence="12" key="2">
    <citation type="submission" date="2025-08" db="UniProtKB">
        <authorList>
            <consortium name="RefSeq"/>
        </authorList>
    </citation>
    <scope>IDENTIFICATION</scope>
    <source>
        <tissue evidence="12">Leaf</tissue>
    </source>
</reference>
<dbReference type="OrthoDB" id="1388414at2759"/>
<evidence type="ECO:0000256" key="8">
    <source>
        <dbReference type="RuleBase" id="RU280816"/>
    </source>
</evidence>
<proteinExistence type="inferred from homology"/>
<feature type="transmembrane region" description="Helical" evidence="10">
    <location>
        <begin position="267"/>
        <end position="285"/>
    </location>
</feature>
<comment type="subcellular location">
    <subcellularLocation>
        <location evidence="1 8">Membrane</location>
        <topology evidence="1 8">Multi-pass membrane protein</topology>
    </subcellularLocation>
</comment>
<feature type="transmembrane region" description="Helical" evidence="10">
    <location>
        <begin position="140"/>
        <end position="161"/>
    </location>
</feature>